<evidence type="ECO:0000313" key="3">
    <source>
        <dbReference type="Proteomes" id="UP000236291"/>
    </source>
</evidence>
<reference evidence="2 3" key="2">
    <citation type="journal article" date="2017" name="Front. Plant Sci.">
        <title>Gene Classification and Mining of Molecular Markers Useful in Red Clover (Trifolium pratense) Breeding.</title>
        <authorList>
            <person name="Istvanek J."/>
            <person name="Dluhosova J."/>
            <person name="Dluhos P."/>
            <person name="Patkova L."/>
            <person name="Nedelnik J."/>
            <person name="Repkova J."/>
        </authorList>
    </citation>
    <scope>NUCLEOTIDE SEQUENCE [LARGE SCALE GENOMIC DNA]</scope>
    <source>
        <strain evidence="3">cv. Tatra</strain>
        <tissue evidence="2">Young leaves</tissue>
    </source>
</reference>
<dbReference type="EMBL" id="ASHM01124744">
    <property type="protein sequence ID" value="PNX57730.1"/>
    <property type="molecule type" value="Genomic_DNA"/>
</dbReference>
<proteinExistence type="predicted"/>
<dbReference type="EMBL" id="ASHM01079375">
    <property type="protein sequence ID" value="PNX58801.1"/>
    <property type="molecule type" value="Genomic_DNA"/>
</dbReference>
<evidence type="ECO:0000313" key="1">
    <source>
        <dbReference type="EMBL" id="PNX57730.1"/>
    </source>
</evidence>
<gene>
    <name evidence="2" type="ORF">L195_g051096</name>
    <name evidence="1" type="ORF">L195_g058839</name>
</gene>
<evidence type="ECO:0000313" key="2">
    <source>
        <dbReference type="EMBL" id="PNX58801.1"/>
    </source>
</evidence>
<dbReference type="Proteomes" id="UP000236291">
    <property type="component" value="Unassembled WGS sequence"/>
</dbReference>
<name>A0A2K3JXM7_TRIPR</name>
<organism evidence="2 3">
    <name type="scientific">Trifolium pratense</name>
    <name type="common">Red clover</name>
    <dbReference type="NCBI Taxonomy" id="57577"/>
    <lineage>
        <taxon>Eukaryota</taxon>
        <taxon>Viridiplantae</taxon>
        <taxon>Streptophyta</taxon>
        <taxon>Embryophyta</taxon>
        <taxon>Tracheophyta</taxon>
        <taxon>Spermatophyta</taxon>
        <taxon>Magnoliopsida</taxon>
        <taxon>eudicotyledons</taxon>
        <taxon>Gunneridae</taxon>
        <taxon>Pentapetalae</taxon>
        <taxon>rosids</taxon>
        <taxon>fabids</taxon>
        <taxon>Fabales</taxon>
        <taxon>Fabaceae</taxon>
        <taxon>Papilionoideae</taxon>
        <taxon>50 kb inversion clade</taxon>
        <taxon>NPAAA clade</taxon>
        <taxon>Hologalegina</taxon>
        <taxon>IRL clade</taxon>
        <taxon>Trifolieae</taxon>
        <taxon>Trifolium</taxon>
    </lineage>
</organism>
<dbReference type="AlphaFoldDB" id="A0A2K3JXM7"/>
<protein>
    <submittedName>
        <fullName evidence="2">Uncharacterized protein</fullName>
    </submittedName>
</protein>
<accession>A0A2K3JXM7</accession>
<comment type="caution">
    <text evidence="2">The sequence shown here is derived from an EMBL/GenBank/DDBJ whole genome shotgun (WGS) entry which is preliminary data.</text>
</comment>
<reference evidence="2 3" key="1">
    <citation type="journal article" date="2014" name="Am. J. Bot.">
        <title>Genome assembly and annotation for red clover (Trifolium pratense; Fabaceae).</title>
        <authorList>
            <person name="Istvanek J."/>
            <person name="Jaros M."/>
            <person name="Krenek A."/>
            <person name="Repkova J."/>
        </authorList>
    </citation>
    <scope>NUCLEOTIDE SEQUENCE [LARGE SCALE GENOMIC DNA]</scope>
    <source>
        <strain evidence="3">cv. Tatra</strain>
        <tissue evidence="2">Young leaves</tissue>
    </source>
</reference>
<sequence length="46" mass="5119">MKLLSVSTGFNHRCAAFSSGRLSRAKAFIEAEEQVRWTVVFVFPGS</sequence>